<gene>
    <name evidence="12" type="primary">rad16</name>
    <name evidence="12" type="ORF">SOMG_04271</name>
</gene>
<keyword evidence="3" id="KW-0540">Nuclease</keyword>
<keyword evidence="8" id="KW-0234">DNA repair</keyword>
<dbReference type="GO" id="GO:0000724">
    <property type="term" value="P:double-strand break repair via homologous recombination"/>
    <property type="evidence" value="ECO:0007669"/>
    <property type="project" value="TreeGrafter"/>
</dbReference>
<feature type="region of interest" description="Disordered" evidence="10">
    <location>
        <begin position="445"/>
        <end position="492"/>
    </location>
</feature>
<dbReference type="SMART" id="SM00891">
    <property type="entry name" value="ERCC4"/>
    <property type="match status" value="1"/>
</dbReference>
<dbReference type="GO" id="GO:0000014">
    <property type="term" value="F:single-stranded DNA endodeoxyribonuclease activity"/>
    <property type="evidence" value="ECO:0007669"/>
    <property type="project" value="TreeGrafter"/>
</dbReference>
<keyword evidence="6" id="KW-0378">Hydrolase</keyword>
<evidence type="ECO:0000256" key="10">
    <source>
        <dbReference type="SAM" id="MobiDB-lite"/>
    </source>
</evidence>
<dbReference type="SUPFAM" id="SSF47781">
    <property type="entry name" value="RuvA domain 2-like"/>
    <property type="match status" value="1"/>
</dbReference>
<evidence type="ECO:0000256" key="7">
    <source>
        <dbReference type="ARBA" id="ARBA00023125"/>
    </source>
</evidence>
<sequence>MEVPLHLTLSYQQKIFNEVINEDGLCVMAPGLSLLQIAANVLAYFAIPNSLVLLVGANFNDNELLQRELEEELGKGLQIVNTETMSVDKREKAYQEGGIFSVTSRILVMDLLTQIIPTENITGIVLLHADRIVSTGTEAFIIRLYREKNRTGFIKAFSDDPERFLMGVNALSNALRCMFLRHVFIYPRFHVDVTESLEKTPADVIELNVDFTDSQKSIQSCLLSCIEATVRELRRYNSAYLDMEEWNIDSALHKSFDVTIRRQLDPVWHRVSPKTKQLVGDLSTLKFLLIALISYDCVSFLKILDTIILSVRTGGFSSNSQPSPWLMLDSANTLIRIARDRVYRSPAGSMDEYYPVLEEQPKWSVLRDVLEEISHENVLHESNDPDFSTNSILIMCSEERTCLQLRDYLSTIHYDNKESFKMMNNRLMDYFQWREQYRNMSKSISKIEKNSKEKQSTPETSRKGTPASKRRRVRGGGTAMSRSTPESNVTQENFSNDIRLERLLLSQISKSTYTQEENESFEVLSDNNSIYIYTYNYELDTLLLNTLRPRFIIMFDSDPDFIRRIEVYKATYPQRATRVYFVYYGGSVEEQKYLYTVRREKDSFSKLIRERSNMAIILTGENERFEGQETKFLRNVNTRIAGGGHVSVTNEKPRIVVDLREFRSSLPSILHGNNFSVIPCQILVGDYVLSPNICVERKSIRDLIQSLSSGRLYSQCEAMLEHYEIPVLLIEYEQNQTFTSPPFSDLSTEIGKSDVQSKLVLLTLAFPKLRILWSSSAYATSLMFQDLKVLEKEPDPAVAASIGLEAGQDSTNTYNQAPVDLLMGLPYISMKNYKNVVYSDLKNIQEACQTDERKWSELIGPEAGRSLYTFFRKELKDYE</sequence>
<keyword evidence="9" id="KW-0539">Nucleus</keyword>
<name>A0AAE9WGH2_9SCHI</name>
<keyword evidence="4 12" id="KW-0255">Endonuclease</keyword>
<dbReference type="PANTHER" id="PTHR10150">
    <property type="entry name" value="DNA REPAIR ENDONUCLEASE XPF"/>
    <property type="match status" value="1"/>
</dbReference>
<comment type="subcellular location">
    <subcellularLocation>
        <location evidence="1">Nucleus</location>
    </subcellularLocation>
</comment>
<dbReference type="RefSeq" id="XP_056039673.1">
    <property type="nucleotide sequence ID" value="XM_056183058.1"/>
</dbReference>
<protein>
    <submittedName>
        <fullName evidence="12">DNA repair endonuclease XPF</fullName>
    </submittedName>
</protein>
<feature type="compositionally biased region" description="Basic and acidic residues" evidence="10">
    <location>
        <begin position="445"/>
        <end position="462"/>
    </location>
</feature>
<dbReference type="PANTHER" id="PTHR10150:SF0">
    <property type="entry name" value="DNA REPAIR ENDONUCLEASE XPF"/>
    <property type="match status" value="1"/>
</dbReference>
<keyword evidence="13" id="KW-1185">Reference proteome</keyword>
<dbReference type="SUPFAM" id="SSF52980">
    <property type="entry name" value="Restriction endonuclease-like"/>
    <property type="match status" value="1"/>
</dbReference>
<accession>A0AAE9WGH2</accession>
<dbReference type="GO" id="GO:0000712">
    <property type="term" value="P:resolution of meiotic recombination intermediates"/>
    <property type="evidence" value="ECO:0007669"/>
    <property type="project" value="TreeGrafter"/>
</dbReference>
<dbReference type="InterPro" id="IPR047520">
    <property type="entry name" value="XPF_nuclease"/>
</dbReference>
<comment type="similarity">
    <text evidence="2">Belongs to the XPF family.</text>
</comment>
<feature type="domain" description="ERCC4" evidence="11">
    <location>
        <begin position="654"/>
        <end position="734"/>
    </location>
</feature>
<reference evidence="12 13" key="1">
    <citation type="journal article" date="2023" name="G3 (Bethesda)">
        <title>A high-quality reference genome for the fission yeast Schizosaccharomyces osmophilus.</title>
        <authorList>
            <person name="Jia G.S."/>
            <person name="Zhang W.C."/>
            <person name="Liang Y."/>
            <person name="Liu X.H."/>
            <person name="Rhind N."/>
            <person name="Pidoux A."/>
            <person name="Brysch-Herzberg M."/>
            <person name="Du L.L."/>
        </authorList>
    </citation>
    <scope>NUCLEOTIDE SEQUENCE [LARGE SCALE GENOMIC DNA]</scope>
    <source>
        <strain evidence="12 13">CBS 15793</strain>
    </source>
</reference>
<dbReference type="NCBIfam" id="TIGR00596">
    <property type="entry name" value="rad1"/>
    <property type="match status" value="1"/>
</dbReference>
<proteinExistence type="inferred from homology"/>
<dbReference type="InterPro" id="IPR006166">
    <property type="entry name" value="ERCC4_domain"/>
</dbReference>
<evidence type="ECO:0000256" key="9">
    <source>
        <dbReference type="ARBA" id="ARBA00023242"/>
    </source>
</evidence>
<dbReference type="CDD" id="cd20078">
    <property type="entry name" value="XPF_nuclease_XPF_euk"/>
    <property type="match status" value="1"/>
</dbReference>
<dbReference type="KEGG" id="som:SOMG_04271"/>
<evidence type="ECO:0000256" key="4">
    <source>
        <dbReference type="ARBA" id="ARBA00022759"/>
    </source>
</evidence>
<dbReference type="InterPro" id="IPR011335">
    <property type="entry name" value="Restrct_endonuc-II-like"/>
</dbReference>
<dbReference type="GeneID" id="80877747"/>
<dbReference type="AlphaFoldDB" id="A0AAE9WGH2"/>
<evidence type="ECO:0000256" key="1">
    <source>
        <dbReference type="ARBA" id="ARBA00004123"/>
    </source>
</evidence>
<evidence type="ECO:0000256" key="2">
    <source>
        <dbReference type="ARBA" id="ARBA00010015"/>
    </source>
</evidence>
<dbReference type="Gene3D" id="1.10.150.20">
    <property type="entry name" value="5' to 3' exonuclease, C-terminal subdomain"/>
    <property type="match status" value="1"/>
</dbReference>
<dbReference type="GO" id="GO:0000110">
    <property type="term" value="C:nucleotide-excision repair factor 1 complex"/>
    <property type="evidence" value="ECO:0007669"/>
    <property type="project" value="TreeGrafter"/>
</dbReference>
<dbReference type="EMBL" id="CP115613">
    <property type="protein sequence ID" value="WBW75430.1"/>
    <property type="molecule type" value="Genomic_DNA"/>
</dbReference>
<evidence type="ECO:0000313" key="13">
    <source>
        <dbReference type="Proteomes" id="UP001212411"/>
    </source>
</evidence>
<evidence type="ECO:0000256" key="6">
    <source>
        <dbReference type="ARBA" id="ARBA00022801"/>
    </source>
</evidence>
<evidence type="ECO:0000256" key="3">
    <source>
        <dbReference type="ARBA" id="ARBA00022722"/>
    </source>
</evidence>
<dbReference type="InterPro" id="IPR006167">
    <property type="entry name" value="XPF"/>
</dbReference>
<organism evidence="12 13">
    <name type="scientific">Schizosaccharomyces osmophilus</name>
    <dbReference type="NCBI Taxonomy" id="2545709"/>
    <lineage>
        <taxon>Eukaryota</taxon>
        <taxon>Fungi</taxon>
        <taxon>Dikarya</taxon>
        <taxon>Ascomycota</taxon>
        <taxon>Taphrinomycotina</taxon>
        <taxon>Schizosaccharomycetes</taxon>
        <taxon>Schizosaccharomycetales</taxon>
        <taxon>Schizosaccharomycetaceae</taxon>
        <taxon>Schizosaccharomyces</taxon>
    </lineage>
</organism>
<dbReference type="GO" id="GO:0003697">
    <property type="term" value="F:single-stranded DNA binding"/>
    <property type="evidence" value="ECO:0007669"/>
    <property type="project" value="InterPro"/>
</dbReference>
<dbReference type="InterPro" id="IPR010994">
    <property type="entry name" value="RuvA_2-like"/>
</dbReference>
<keyword evidence="5" id="KW-0227">DNA damage</keyword>
<evidence type="ECO:0000259" key="11">
    <source>
        <dbReference type="SMART" id="SM00891"/>
    </source>
</evidence>
<dbReference type="GO" id="GO:0000736">
    <property type="term" value="P:double-strand break repair via single-strand annealing, removal of nonhomologous ends"/>
    <property type="evidence" value="ECO:0007669"/>
    <property type="project" value="TreeGrafter"/>
</dbReference>
<keyword evidence="7" id="KW-0238">DNA-binding</keyword>
<feature type="compositionally biased region" description="Polar residues" evidence="10">
    <location>
        <begin position="480"/>
        <end position="492"/>
    </location>
</feature>
<dbReference type="Proteomes" id="UP001212411">
    <property type="component" value="Chromosome 3"/>
</dbReference>
<dbReference type="Gene3D" id="3.40.50.10130">
    <property type="match status" value="1"/>
</dbReference>
<dbReference type="GO" id="GO:1901255">
    <property type="term" value="P:nucleotide-excision repair involved in interstrand cross-link repair"/>
    <property type="evidence" value="ECO:0007669"/>
    <property type="project" value="TreeGrafter"/>
</dbReference>
<dbReference type="Pfam" id="PF02732">
    <property type="entry name" value="ERCC4"/>
    <property type="match status" value="1"/>
</dbReference>
<evidence type="ECO:0000256" key="5">
    <source>
        <dbReference type="ARBA" id="ARBA00022763"/>
    </source>
</evidence>
<dbReference type="FunFam" id="3.40.50.10130:FF:000002">
    <property type="entry name" value="DNA repair endonuclease XPF"/>
    <property type="match status" value="1"/>
</dbReference>
<evidence type="ECO:0000313" key="12">
    <source>
        <dbReference type="EMBL" id="WBW75430.1"/>
    </source>
</evidence>
<evidence type="ECO:0000256" key="8">
    <source>
        <dbReference type="ARBA" id="ARBA00023204"/>
    </source>
</evidence>
<dbReference type="GO" id="GO:0003684">
    <property type="term" value="F:damaged DNA binding"/>
    <property type="evidence" value="ECO:0007669"/>
    <property type="project" value="TreeGrafter"/>
</dbReference>